<feature type="transmembrane region" description="Helical" evidence="10">
    <location>
        <begin position="434"/>
        <end position="454"/>
    </location>
</feature>
<dbReference type="InterPro" id="IPR036640">
    <property type="entry name" value="ABC1_TM_sf"/>
</dbReference>
<dbReference type="SMART" id="SM00382">
    <property type="entry name" value="AAA"/>
    <property type="match status" value="2"/>
</dbReference>
<keyword evidence="6 13" id="KW-0067">ATP-binding</keyword>
<dbReference type="Proteomes" id="UP000613580">
    <property type="component" value="Unassembled WGS sequence"/>
</dbReference>
<evidence type="ECO:0000256" key="7">
    <source>
        <dbReference type="ARBA" id="ARBA00022989"/>
    </source>
</evidence>
<evidence type="ECO:0000256" key="6">
    <source>
        <dbReference type="ARBA" id="ARBA00022840"/>
    </source>
</evidence>
<feature type="domain" description="ABC transporter" evidence="11">
    <location>
        <begin position="1273"/>
        <end position="1511"/>
    </location>
</feature>
<feature type="transmembrane region" description="Helical" evidence="10">
    <location>
        <begin position="144"/>
        <end position="162"/>
    </location>
</feature>
<dbReference type="OrthoDB" id="6500128at2759"/>
<protein>
    <submittedName>
        <fullName evidence="13">ATP-binding cassette transporter</fullName>
    </submittedName>
</protein>
<dbReference type="CDD" id="cd18604">
    <property type="entry name" value="ABC_6TM_VMR1_D2_like"/>
    <property type="match status" value="1"/>
</dbReference>
<keyword evidence="3 10" id="KW-0812">Transmembrane</keyword>
<dbReference type="FunFam" id="1.20.1560.10:FF:000013">
    <property type="entry name" value="ABC transporter C family member 2"/>
    <property type="match status" value="1"/>
</dbReference>
<feature type="transmembrane region" description="Helical" evidence="10">
    <location>
        <begin position="73"/>
        <end position="96"/>
    </location>
</feature>
<dbReference type="GO" id="GO:0140359">
    <property type="term" value="F:ABC-type transporter activity"/>
    <property type="evidence" value="ECO:0007669"/>
    <property type="project" value="InterPro"/>
</dbReference>
<reference evidence="13" key="1">
    <citation type="submission" date="2020-05" db="EMBL/GenBank/DDBJ databases">
        <title>Mycena genomes resolve the evolution of fungal bioluminescence.</title>
        <authorList>
            <person name="Tsai I.J."/>
        </authorList>
    </citation>
    <scope>NUCLEOTIDE SEQUENCE</scope>
    <source>
        <strain evidence="13">110903Hualien_Pintung</strain>
    </source>
</reference>
<dbReference type="PROSITE" id="PS00211">
    <property type="entry name" value="ABC_TRANSPORTER_1"/>
    <property type="match status" value="1"/>
</dbReference>
<feature type="transmembrane region" description="Helical" evidence="10">
    <location>
        <begin position="116"/>
        <end position="137"/>
    </location>
</feature>
<feature type="transmembrane region" description="Helical" evidence="10">
    <location>
        <begin position="336"/>
        <end position="359"/>
    </location>
</feature>
<keyword evidence="2" id="KW-0813">Transport</keyword>
<feature type="domain" description="ABC transmembrane type-1" evidence="12">
    <location>
        <begin position="960"/>
        <end position="1244"/>
    </location>
</feature>
<feature type="transmembrane region" description="Helical" evidence="10">
    <location>
        <begin position="295"/>
        <end position="316"/>
    </location>
</feature>
<keyword evidence="5" id="KW-0547">Nucleotide-binding</keyword>
<sequence>MSSDLWSDTLSIPLYASAVSLGVFAVQGLWVSKPVVSLRETYWKSSTGEEQYTAPPATSLVEHVRQHGGLKIYAFYVARLILTLVLLCLSVFSLALEEWAKEDGAFSPWAAVRDDMHLVLVVAYFYASVLAIVTLVAPPKWSRAAVRHINLVLFPTFCMYFARDIFPLATYTLTPVDIAEGSLIFVKIAILFTVAVAIPLTVPREYIPFDPKNPLPLEEVTPEQTASILSIAVYSFLDPIIFLGYRVPHLSYDQLPPLADYDYAKNLKKHAFRYMDVYVNKKGHLLFGILRTFKVSILLMTIALVILGFAGFIAPIGMNRLLTYLENPTEDAFMKPWFWCLLLFVGPTLNSLTWQWFILESTHVANQMTSIITQLVFEHALRIRVKADVKDKAKDGDDDDKKGKGKDKGANFTGKLNNLVSSDLQMINEARTSLVLAVLVPIQIIGSVIFLYQVLGWSSLIGMGAMVAMLPLPGYIAKLEQTAQTKTLKKKDARVQTVTEIMNVLRMVKMFGWEKKMEARISEKRDDELQQLWWRRMLDLLSNLTQTLIPIITMLVTYVRAFLQSGVDAAANVSPSSTVVAKQELNAAIVFSSMAVFDVLRNQLWFAFYSISIAVNGKVSLDRLNEFLHETELLDSFTEEETQIVVDAPSSDIIGFRDATFAWTNEETDGTATPSSRRFLLKIDGELFFKPGTVNLVIGPTGSGKTSLLMALLGEMHLVKSNLSAWYNLPRGGGVSYASQESWVLNDTIKNNILFHAPFDEERYKKVLYQCALERDLELWQAGDETEVGEKGLTLSGGQKARVTLARAIYSRTQTLLLDDILAALDVHTAKHIVDKCLKGDLIAGRTVILVTHNVALTSRLASFVVSLSLDGRILSQGTVSDALAHDETLAKEVRKEEEQLAAADKEIDVEEIAAEAVEKKDKGKLIVAEELAVGHVSWSALLLYFRGMAGNHPFFFWSVLAFFIISSDAMITVQTWYLGWWSSHYGQGVVVPVFKYLGGFSLIMLASFGLFTISYIFYVLGSFRASKSLHAQLVESVMGTTLRWLDTTPVSRIIARATVDIGVVDNFLADALHAVINIGVSMVIKFTAVVLFAPIFFFAGLFVGAAGIVMGQIYMASQLSVKREQSNARAPVLAHFGATVSGLVSVRAYGAEEVLIGISQQKIDRLIRATRTFMNLNRWITVRTDVLGGVFASSLAFYVVYLKHERAYNIGFSLNMALGFAELILYMVRMLNMFETQGNSLERIQQYLTIEQEAKPTPAGIPPAYWPASGNLAVENLTAKYSPDGDEVLHGLSFEIKSGERVGVVGRTGSGKSTLTLALLRCILTEGNVVYDGIPTSSLNLDALRSSITIIPQVPELLVGSLRSNLDISGQIDDATLNSALRAAGLASLQAELEEDNERRLTLDTEIAGGGGNLSVGERQIIALARAIVRGSKLVVLDEATSAIGVSVYACLVITTELPADTTLLTVAHRLQTIMDCDKIMVLDAGRIVEFDSPKALLQNDGGLLKALVDESADKETLYAMANGR</sequence>
<dbReference type="PANTHER" id="PTHR24223">
    <property type="entry name" value="ATP-BINDING CASSETTE SUB-FAMILY C"/>
    <property type="match status" value="1"/>
</dbReference>
<dbReference type="CDD" id="cd03250">
    <property type="entry name" value="ABCC_MRP_domain1"/>
    <property type="match status" value="1"/>
</dbReference>
<evidence type="ECO:0000256" key="9">
    <source>
        <dbReference type="SAM" id="Coils"/>
    </source>
</evidence>
<evidence type="ECO:0000256" key="4">
    <source>
        <dbReference type="ARBA" id="ARBA00022737"/>
    </source>
</evidence>
<dbReference type="EMBL" id="JACAZE010000009">
    <property type="protein sequence ID" value="KAF7305977.1"/>
    <property type="molecule type" value="Genomic_DNA"/>
</dbReference>
<dbReference type="SUPFAM" id="SSF52540">
    <property type="entry name" value="P-loop containing nucleoside triphosphate hydrolases"/>
    <property type="match status" value="2"/>
</dbReference>
<evidence type="ECO:0000256" key="2">
    <source>
        <dbReference type="ARBA" id="ARBA00022448"/>
    </source>
</evidence>
<feature type="coiled-coil region" evidence="9">
    <location>
        <begin position="887"/>
        <end position="921"/>
    </location>
</feature>
<dbReference type="CDD" id="cd18596">
    <property type="entry name" value="ABC_6TM_VMR1_D1_like"/>
    <property type="match status" value="1"/>
</dbReference>
<dbReference type="InterPro" id="IPR011527">
    <property type="entry name" value="ABC1_TM_dom"/>
</dbReference>
<feature type="transmembrane region" description="Helical" evidence="10">
    <location>
        <begin position="1208"/>
        <end position="1229"/>
    </location>
</feature>
<feature type="transmembrane region" description="Helical" evidence="10">
    <location>
        <begin position="998"/>
        <end position="1021"/>
    </location>
</feature>
<keyword evidence="8 10" id="KW-0472">Membrane</keyword>
<dbReference type="InterPro" id="IPR017871">
    <property type="entry name" value="ABC_transporter-like_CS"/>
</dbReference>
<evidence type="ECO:0000256" key="8">
    <source>
        <dbReference type="ARBA" id="ARBA00023136"/>
    </source>
</evidence>
<dbReference type="InterPro" id="IPR003593">
    <property type="entry name" value="AAA+_ATPase"/>
</dbReference>
<keyword evidence="4" id="KW-0677">Repeat</keyword>
<comment type="subcellular location">
    <subcellularLocation>
        <location evidence="1">Membrane</location>
        <topology evidence="1">Multi-pass membrane protein</topology>
    </subcellularLocation>
</comment>
<dbReference type="InterPro" id="IPR003439">
    <property type="entry name" value="ABC_transporter-like_ATP-bd"/>
</dbReference>
<evidence type="ECO:0000313" key="13">
    <source>
        <dbReference type="EMBL" id="KAF7305977.1"/>
    </source>
</evidence>
<dbReference type="InterPro" id="IPR027417">
    <property type="entry name" value="P-loop_NTPase"/>
</dbReference>
<keyword evidence="9" id="KW-0175">Coiled coil</keyword>
<name>A0A8H6SW88_MYCCL</name>
<feature type="transmembrane region" description="Helical" evidence="10">
    <location>
        <begin position="1180"/>
        <end position="1202"/>
    </location>
</feature>
<dbReference type="PANTHER" id="PTHR24223:SF356">
    <property type="entry name" value="ATP-BINDING CASSETTE TRANSPORTER ABC4"/>
    <property type="match status" value="1"/>
</dbReference>
<feature type="transmembrane region" description="Helical" evidence="10">
    <location>
        <begin position="1090"/>
        <end position="1115"/>
    </location>
</feature>
<feature type="domain" description="ABC transporter" evidence="11">
    <location>
        <begin position="654"/>
        <end position="896"/>
    </location>
</feature>
<keyword evidence="14" id="KW-1185">Reference proteome</keyword>
<evidence type="ECO:0000259" key="11">
    <source>
        <dbReference type="PROSITE" id="PS50893"/>
    </source>
</evidence>
<accession>A0A8H6SW88</accession>
<dbReference type="GO" id="GO:0016887">
    <property type="term" value="F:ATP hydrolysis activity"/>
    <property type="evidence" value="ECO:0007669"/>
    <property type="project" value="InterPro"/>
</dbReference>
<dbReference type="InterPro" id="IPR050173">
    <property type="entry name" value="ABC_transporter_C-like"/>
</dbReference>
<evidence type="ECO:0000313" key="14">
    <source>
        <dbReference type="Proteomes" id="UP000613580"/>
    </source>
</evidence>
<dbReference type="Gene3D" id="1.20.1560.10">
    <property type="entry name" value="ABC transporter type 1, transmembrane domain"/>
    <property type="match status" value="2"/>
</dbReference>
<dbReference type="Pfam" id="PF00005">
    <property type="entry name" value="ABC_tran"/>
    <property type="match status" value="2"/>
</dbReference>
<evidence type="ECO:0000256" key="10">
    <source>
        <dbReference type="SAM" id="Phobius"/>
    </source>
</evidence>
<feature type="transmembrane region" description="Helical" evidence="10">
    <location>
        <begin position="182"/>
        <end position="202"/>
    </location>
</feature>
<dbReference type="CDD" id="cd03244">
    <property type="entry name" value="ABCC_MRP_domain2"/>
    <property type="match status" value="1"/>
</dbReference>
<dbReference type="SUPFAM" id="SSF90123">
    <property type="entry name" value="ABC transporter transmembrane region"/>
    <property type="match status" value="2"/>
</dbReference>
<comment type="caution">
    <text evidence="13">The sequence shown here is derived from an EMBL/GenBank/DDBJ whole genome shotgun (WGS) entry which is preliminary data.</text>
</comment>
<evidence type="ECO:0000256" key="1">
    <source>
        <dbReference type="ARBA" id="ARBA00004141"/>
    </source>
</evidence>
<dbReference type="PROSITE" id="PS50929">
    <property type="entry name" value="ABC_TM1F"/>
    <property type="match status" value="2"/>
</dbReference>
<feature type="transmembrane region" description="Helical" evidence="10">
    <location>
        <begin position="955"/>
        <end position="978"/>
    </location>
</feature>
<evidence type="ECO:0000256" key="3">
    <source>
        <dbReference type="ARBA" id="ARBA00022692"/>
    </source>
</evidence>
<feature type="domain" description="ABC transmembrane type-1" evidence="12">
    <location>
        <begin position="298"/>
        <end position="559"/>
    </location>
</feature>
<dbReference type="GO" id="GO:0016020">
    <property type="term" value="C:membrane"/>
    <property type="evidence" value="ECO:0007669"/>
    <property type="project" value="UniProtKB-SubCell"/>
</dbReference>
<evidence type="ECO:0000256" key="5">
    <source>
        <dbReference type="ARBA" id="ARBA00022741"/>
    </source>
</evidence>
<feature type="transmembrane region" description="Helical" evidence="10">
    <location>
        <begin position="460"/>
        <end position="477"/>
    </location>
</feature>
<gene>
    <name evidence="13" type="ORF">HMN09_00752200</name>
</gene>
<organism evidence="13 14">
    <name type="scientific">Mycena chlorophos</name>
    <name type="common">Agaric fungus</name>
    <name type="synonym">Agaricus chlorophos</name>
    <dbReference type="NCBI Taxonomy" id="658473"/>
    <lineage>
        <taxon>Eukaryota</taxon>
        <taxon>Fungi</taxon>
        <taxon>Dikarya</taxon>
        <taxon>Basidiomycota</taxon>
        <taxon>Agaricomycotina</taxon>
        <taxon>Agaricomycetes</taxon>
        <taxon>Agaricomycetidae</taxon>
        <taxon>Agaricales</taxon>
        <taxon>Marasmiineae</taxon>
        <taxon>Mycenaceae</taxon>
        <taxon>Mycena</taxon>
    </lineage>
</organism>
<proteinExistence type="predicted"/>
<dbReference type="Pfam" id="PF00664">
    <property type="entry name" value="ABC_membrane"/>
    <property type="match status" value="2"/>
</dbReference>
<dbReference type="FunFam" id="3.40.50.300:FF:000630">
    <property type="entry name" value="ATP-binding cassette (ABC) transporter, putative"/>
    <property type="match status" value="1"/>
</dbReference>
<keyword evidence="7 10" id="KW-1133">Transmembrane helix</keyword>
<dbReference type="GO" id="GO:0005524">
    <property type="term" value="F:ATP binding"/>
    <property type="evidence" value="ECO:0007669"/>
    <property type="project" value="UniProtKB-KW"/>
</dbReference>
<evidence type="ECO:0000259" key="12">
    <source>
        <dbReference type="PROSITE" id="PS50929"/>
    </source>
</evidence>
<feature type="transmembrane region" description="Helical" evidence="10">
    <location>
        <begin position="12"/>
        <end position="31"/>
    </location>
</feature>
<dbReference type="Gene3D" id="3.40.50.300">
    <property type="entry name" value="P-loop containing nucleotide triphosphate hydrolases"/>
    <property type="match status" value="2"/>
</dbReference>
<dbReference type="PROSITE" id="PS50893">
    <property type="entry name" value="ABC_TRANSPORTER_2"/>
    <property type="match status" value="2"/>
</dbReference>